<feature type="region of interest" description="Disordered" evidence="1">
    <location>
        <begin position="1"/>
        <end position="39"/>
    </location>
</feature>
<dbReference type="EMBL" id="JAHHUM010000120">
    <property type="protein sequence ID" value="KAK5622427.1"/>
    <property type="molecule type" value="Genomic_DNA"/>
</dbReference>
<evidence type="ECO:0000313" key="3">
    <source>
        <dbReference type="Proteomes" id="UP001311232"/>
    </source>
</evidence>
<protein>
    <submittedName>
        <fullName evidence="2">Uncharacterized protein</fullName>
    </submittedName>
</protein>
<accession>A0AAV9SPF0</accession>
<reference evidence="2 3" key="1">
    <citation type="submission" date="2021-06" db="EMBL/GenBank/DDBJ databases">
        <authorList>
            <person name="Palmer J.M."/>
        </authorList>
    </citation>
    <scope>NUCLEOTIDE SEQUENCE [LARGE SCALE GENOMIC DNA]</scope>
    <source>
        <strain evidence="2 3">MEX-2019</strain>
        <tissue evidence="2">Muscle</tissue>
    </source>
</reference>
<keyword evidence="3" id="KW-1185">Reference proteome</keyword>
<proteinExistence type="predicted"/>
<dbReference type="Proteomes" id="UP001311232">
    <property type="component" value="Unassembled WGS sequence"/>
</dbReference>
<sequence length="67" mass="7654">MEHFMKNEASAGPGSKRLRSFSGVPKPPGCDRQVQPQSCTTSRAITEELVNLLRPWRKHRIVYSAEW</sequence>
<name>A0AAV9SPF0_9TELE</name>
<evidence type="ECO:0000313" key="2">
    <source>
        <dbReference type="EMBL" id="KAK5622427.1"/>
    </source>
</evidence>
<organism evidence="2 3">
    <name type="scientific">Crenichthys baileyi</name>
    <name type="common">White River springfish</name>
    <dbReference type="NCBI Taxonomy" id="28760"/>
    <lineage>
        <taxon>Eukaryota</taxon>
        <taxon>Metazoa</taxon>
        <taxon>Chordata</taxon>
        <taxon>Craniata</taxon>
        <taxon>Vertebrata</taxon>
        <taxon>Euteleostomi</taxon>
        <taxon>Actinopterygii</taxon>
        <taxon>Neopterygii</taxon>
        <taxon>Teleostei</taxon>
        <taxon>Neoteleostei</taxon>
        <taxon>Acanthomorphata</taxon>
        <taxon>Ovalentaria</taxon>
        <taxon>Atherinomorphae</taxon>
        <taxon>Cyprinodontiformes</taxon>
        <taxon>Goodeidae</taxon>
        <taxon>Crenichthys</taxon>
    </lineage>
</organism>
<dbReference type="AlphaFoldDB" id="A0AAV9SPF0"/>
<evidence type="ECO:0000256" key="1">
    <source>
        <dbReference type="SAM" id="MobiDB-lite"/>
    </source>
</evidence>
<comment type="caution">
    <text evidence="2">The sequence shown here is derived from an EMBL/GenBank/DDBJ whole genome shotgun (WGS) entry which is preliminary data.</text>
</comment>
<gene>
    <name evidence="2" type="ORF">CRENBAI_003696</name>
</gene>